<sequence>MGIRDLVVAAFCQQSVSTDFIMKCKEFGLNVTEVFDSSTGTNTVLFTRPEHMMPVVSFTLMAGGLFRLGNNICLPPSIVQELPRRMDDEEEALLALEYISTELREWEAV</sequence>
<gene>
    <name evidence="1" type="ORF">GB338_00695</name>
</gene>
<reference evidence="1" key="1">
    <citation type="journal article" date="2018" name="Genome Biol.">
        <title>SKESA: strategic k-mer extension for scrupulous assemblies.</title>
        <authorList>
            <person name="Souvorov A."/>
            <person name="Agarwala R."/>
            <person name="Lipman D.J."/>
        </authorList>
    </citation>
    <scope>NUCLEOTIDE SEQUENCE</scope>
    <source>
        <strain evidence="1">Salmonella enterica</strain>
    </source>
</reference>
<accession>A0A3U4W9J8</accession>
<comment type="caution">
    <text evidence="1">The sequence shown here is derived from an EMBL/GenBank/DDBJ whole genome shotgun (WGS) entry which is preliminary data.</text>
</comment>
<organism evidence="1">
    <name type="scientific">Salmonella enterica I</name>
    <dbReference type="NCBI Taxonomy" id="59201"/>
    <lineage>
        <taxon>Bacteria</taxon>
        <taxon>Pseudomonadati</taxon>
        <taxon>Pseudomonadota</taxon>
        <taxon>Gammaproteobacteria</taxon>
        <taxon>Enterobacterales</taxon>
        <taxon>Enterobacteriaceae</taxon>
        <taxon>Salmonella</taxon>
    </lineage>
</organism>
<protein>
    <submittedName>
        <fullName evidence="1">Uncharacterized protein</fullName>
    </submittedName>
</protein>
<dbReference type="RefSeq" id="WP_051129175.1">
    <property type="nucleotide sequence ID" value="NZ_CP033384.2"/>
</dbReference>
<dbReference type="AlphaFoldDB" id="A0A3U4W9J8"/>
<evidence type="ECO:0000313" key="1">
    <source>
        <dbReference type="EMBL" id="HAB2269542.1"/>
    </source>
</evidence>
<reference evidence="1" key="2">
    <citation type="submission" date="2019-10" db="EMBL/GenBank/DDBJ databases">
        <authorList>
            <consortium name="NCBI Pathogen Detection Project"/>
        </authorList>
    </citation>
    <scope>NUCLEOTIDE SEQUENCE</scope>
    <source>
        <strain evidence="1">Salmonella enterica</strain>
    </source>
</reference>
<dbReference type="EMBL" id="DAAGAO010000001">
    <property type="protein sequence ID" value="HAB2269542.1"/>
    <property type="molecule type" value="Genomic_DNA"/>
</dbReference>
<name>A0A3U4W9J8_SALET</name>
<proteinExistence type="predicted"/>